<sequence length="196" mass="19351">MLTALVASGNDAVGAFDAWFRAEAGRVLGASAGSWYGPGGTADAVGSALLGAGLIAALGVLLHRRRPAAVLWALGGLSVQFAVETALGTLVARPLPLPADGSAPGPGHGFPSGHAASATLILLILLAVPRTGTRTWWSCLGLGSALVAAVGVSRVPADAHHATDVAGGVLLGLAVGLVVARRVGLPSPKPSGKETR</sequence>
<feature type="domain" description="Phosphatidic acid phosphatase type 2/haloperoxidase" evidence="2">
    <location>
        <begin position="45"/>
        <end position="180"/>
    </location>
</feature>
<dbReference type="EMBL" id="BMUL01000003">
    <property type="protein sequence ID" value="GHA74819.1"/>
    <property type="molecule type" value="Genomic_DNA"/>
</dbReference>
<keyword evidence="1" id="KW-1133">Transmembrane helix</keyword>
<evidence type="ECO:0000256" key="1">
    <source>
        <dbReference type="SAM" id="Phobius"/>
    </source>
</evidence>
<dbReference type="InterPro" id="IPR036938">
    <property type="entry name" value="PAP2/HPO_sf"/>
</dbReference>
<dbReference type="InterPro" id="IPR000326">
    <property type="entry name" value="PAP2/HPO"/>
</dbReference>
<feature type="transmembrane region" description="Helical" evidence="1">
    <location>
        <begin position="165"/>
        <end position="183"/>
    </location>
</feature>
<dbReference type="PANTHER" id="PTHR14969">
    <property type="entry name" value="SPHINGOSINE-1-PHOSPHATE PHOSPHOHYDROLASE"/>
    <property type="match status" value="1"/>
</dbReference>
<protein>
    <recommendedName>
        <fullName evidence="2">Phosphatidic acid phosphatase type 2/haloperoxidase domain-containing protein</fullName>
    </recommendedName>
</protein>
<organism evidence="3 4">
    <name type="scientific">Streptomyces termitum</name>
    <dbReference type="NCBI Taxonomy" id="67368"/>
    <lineage>
        <taxon>Bacteria</taxon>
        <taxon>Bacillati</taxon>
        <taxon>Actinomycetota</taxon>
        <taxon>Actinomycetes</taxon>
        <taxon>Kitasatosporales</taxon>
        <taxon>Streptomycetaceae</taxon>
        <taxon>Streptomyces</taxon>
    </lineage>
</organism>
<feature type="transmembrane region" description="Helical" evidence="1">
    <location>
        <begin position="69"/>
        <end position="92"/>
    </location>
</feature>
<feature type="transmembrane region" description="Helical" evidence="1">
    <location>
        <begin position="112"/>
        <end position="128"/>
    </location>
</feature>
<dbReference type="Gene3D" id="1.20.144.10">
    <property type="entry name" value="Phosphatidic acid phosphatase type 2/haloperoxidase"/>
    <property type="match status" value="1"/>
</dbReference>
<feature type="transmembrane region" description="Helical" evidence="1">
    <location>
        <begin position="135"/>
        <end position="153"/>
    </location>
</feature>
<accession>A0A918SXS4</accession>
<keyword evidence="4" id="KW-1185">Reference proteome</keyword>
<keyword evidence="1" id="KW-0472">Membrane</keyword>
<keyword evidence="1" id="KW-0812">Transmembrane</keyword>
<gene>
    <name evidence="3" type="ORF">GCM10010305_17080</name>
</gene>
<dbReference type="AlphaFoldDB" id="A0A918SXS4"/>
<evidence type="ECO:0000313" key="3">
    <source>
        <dbReference type="EMBL" id="GHA74819.1"/>
    </source>
</evidence>
<reference evidence="3" key="2">
    <citation type="submission" date="2020-09" db="EMBL/GenBank/DDBJ databases">
        <authorList>
            <person name="Sun Q."/>
            <person name="Ohkuma M."/>
        </authorList>
    </citation>
    <scope>NUCLEOTIDE SEQUENCE</scope>
    <source>
        <strain evidence="3">JCM 4518</strain>
    </source>
</reference>
<dbReference type="RefSeq" id="WP_189975940.1">
    <property type="nucleotide sequence ID" value="NZ_BMUL01000003.1"/>
</dbReference>
<evidence type="ECO:0000313" key="4">
    <source>
        <dbReference type="Proteomes" id="UP000644020"/>
    </source>
</evidence>
<dbReference type="SUPFAM" id="SSF48317">
    <property type="entry name" value="Acid phosphatase/Vanadium-dependent haloperoxidase"/>
    <property type="match status" value="1"/>
</dbReference>
<proteinExistence type="predicted"/>
<comment type="caution">
    <text evidence="3">The sequence shown here is derived from an EMBL/GenBank/DDBJ whole genome shotgun (WGS) entry which is preliminary data.</text>
</comment>
<dbReference type="PANTHER" id="PTHR14969:SF13">
    <property type="entry name" value="AT30094P"/>
    <property type="match status" value="1"/>
</dbReference>
<evidence type="ECO:0000259" key="2">
    <source>
        <dbReference type="SMART" id="SM00014"/>
    </source>
</evidence>
<feature type="transmembrane region" description="Helical" evidence="1">
    <location>
        <begin position="44"/>
        <end position="62"/>
    </location>
</feature>
<reference evidence="3" key="1">
    <citation type="journal article" date="2014" name="Int. J. Syst. Evol. Microbiol.">
        <title>Complete genome sequence of Corynebacterium casei LMG S-19264T (=DSM 44701T), isolated from a smear-ripened cheese.</title>
        <authorList>
            <consortium name="US DOE Joint Genome Institute (JGI-PGF)"/>
            <person name="Walter F."/>
            <person name="Albersmeier A."/>
            <person name="Kalinowski J."/>
            <person name="Ruckert C."/>
        </authorList>
    </citation>
    <scope>NUCLEOTIDE SEQUENCE</scope>
    <source>
        <strain evidence="3">JCM 4518</strain>
    </source>
</reference>
<dbReference type="Pfam" id="PF01569">
    <property type="entry name" value="PAP2"/>
    <property type="match status" value="1"/>
</dbReference>
<name>A0A918SXS4_9ACTN</name>
<dbReference type="Proteomes" id="UP000644020">
    <property type="component" value="Unassembled WGS sequence"/>
</dbReference>
<dbReference type="SMART" id="SM00014">
    <property type="entry name" value="acidPPc"/>
    <property type="match status" value="1"/>
</dbReference>